<organism evidence="2 3">
    <name type="scientific">Oryza sativa subsp. japonica</name>
    <name type="common">Rice</name>
    <dbReference type="NCBI Taxonomy" id="39947"/>
    <lineage>
        <taxon>Eukaryota</taxon>
        <taxon>Viridiplantae</taxon>
        <taxon>Streptophyta</taxon>
        <taxon>Embryophyta</taxon>
        <taxon>Tracheophyta</taxon>
        <taxon>Spermatophyta</taxon>
        <taxon>Magnoliopsida</taxon>
        <taxon>Liliopsida</taxon>
        <taxon>Poales</taxon>
        <taxon>Poaceae</taxon>
        <taxon>BOP clade</taxon>
        <taxon>Oryzoideae</taxon>
        <taxon>Oryzeae</taxon>
        <taxon>Oryzinae</taxon>
        <taxon>Oryza</taxon>
        <taxon>Oryza sativa</taxon>
    </lineage>
</organism>
<dbReference type="PaxDb" id="39947-A0A0P0X027"/>
<keyword evidence="3" id="KW-1185">Reference proteome</keyword>
<dbReference type="InParanoid" id="A0A0P0X027"/>
<reference evidence="2 3" key="3">
    <citation type="journal article" date="2013" name="Rice">
        <title>Improvement of the Oryza sativa Nipponbare reference genome using next generation sequence and optical map data.</title>
        <authorList>
            <person name="Kawahara Y."/>
            <person name="de la Bastide M."/>
            <person name="Hamilton J.P."/>
            <person name="Kanamori H."/>
            <person name="McCombie W.R."/>
            <person name="Ouyang S."/>
            <person name="Schwartz D.C."/>
            <person name="Tanaka T."/>
            <person name="Wu J."/>
            <person name="Zhou S."/>
            <person name="Childs K.L."/>
            <person name="Davidson R.M."/>
            <person name="Lin H."/>
            <person name="Quesada-Ocampo L."/>
            <person name="Vaillancourt B."/>
            <person name="Sakai H."/>
            <person name="Lee S.S."/>
            <person name="Kim J."/>
            <person name="Numa H."/>
            <person name="Itoh T."/>
            <person name="Buell C.R."/>
            <person name="Matsumoto T."/>
        </authorList>
    </citation>
    <scope>NUCLEOTIDE SEQUENCE [LARGE SCALE GENOMIC DNA]</scope>
    <source>
        <strain evidence="3">cv. Nipponbare</strain>
    </source>
</reference>
<accession>A0A0P0X027</accession>
<protein>
    <submittedName>
        <fullName evidence="2">Os06g0682000 protein</fullName>
    </submittedName>
</protein>
<dbReference type="AlphaFoldDB" id="A0A0P0X027"/>
<reference evidence="2 3" key="2">
    <citation type="journal article" date="2013" name="Plant Cell Physiol.">
        <title>Rice Annotation Project Database (RAP-DB): an integrative and interactive database for rice genomics.</title>
        <authorList>
            <person name="Sakai H."/>
            <person name="Lee S.S."/>
            <person name="Tanaka T."/>
            <person name="Numa H."/>
            <person name="Kim J."/>
            <person name="Kawahara Y."/>
            <person name="Wakimoto H."/>
            <person name="Yang C.C."/>
            <person name="Iwamoto M."/>
            <person name="Abe T."/>
            <person name="Yamada Y."/>
            <person name="Muto A."/>
            <person name="Inokuchi H."/>
            <person name="Ikemura T."/>
            <person name="Matsumoto T."/>
            <person name="Sasaki T."/>
            <person name="Itoh T."/>
        </authorList>
    </citation>
    <scope>NUCLEOTIDE SEQUENCE [LARGE SCALE GENOMIC DNA]</scope>
    <source>
        <strain evidence="3">cv. Nipponbare</strain>
    </source>
</reference>
<reference evidence="3" key="1">
    <citation type="journal article" date="2005" name="Nature">
        <title>The map-based sequence of the rice genome.</title>
        <authorList>
            <consortium name="International rice genome sequencing project (IRGSP)"/>
            <person name="Matsumoto T."/>
            <person name="Wu J."/>
            <person name="Kanamori H."/>
            <person name="Katayose Y."/>
            <person name="Fujisawa M."/>
            <person name="Namiki N."/>
            <person name="Mizuno H."/>
            <person name="Yamamoto K."/>
            <person name="Antonio B.A."/>
            <person name="Baba T."/>
            <person name="Sakata K."/>
            <person name="Nagamura Y."/>
            <person name="Aoki H."/>
            <person name="Arikawa K."/>
            <person name="Arita K."/>
            <person name="Bito T."/>
            <person name="Chiden Y."/>
            <person name="Fujitsuka N."/>
            <person name="Fukunaka R."/>
            <person name="Hamada M."/>
            <person name="Harada C."/>
            <person name="Hayashi A."/>
            <person name="Hijishita S."/>
            <person name="Honda M."/>
            <person name="Hosokawa S."/>
            <person name="Ichikawa Y."/>
            <person name="Idonuma A."/>
            <person name="Iijima M."/>
            <person name="Ikeda M."/>
            <person name="Ikeno M."/>
            <person name="Ito K."/>
            <person name="Ito S."/>
            <person name="Ito T."/>
            <person name="Ito Y."/>
            <person name="Ito Y."/>
            <person name="Iwabuchi A."/>
            <person name="Kamiya K."/>
            <person name="Karasawa W."/>
            <person name="Kurita K."/>
            <person name="Katagiri S."/>
            <person name="Kikuta A."/>
            <person name="Kobayashi H."/>
            <person name="Kobayashi N."/>
            <person name="Machita K."/>
            <person name="Maehara T."/>
            <person name="Masukawa M."/>
            <person name="Mizubayashi T."/>
            <person name="Mukai Y."/>
            <person name="Nagasaki H."/>
            <person name="Nagata Y."/>
            <person name="Naito S."/>
            <person name="Nakashima M."/>
            <person name="Nakama Y."/>
            <person name="Nakamichi Y."/>
            <person name="Nakamura M."/>
            <person name="Meguro A."/>
            <person name="Negishi M."/>
            <person name="Ohta I."/>
            <person name="Ohta T."/>
            <person name="Okamoto M."/>
            <person name="Ono N."/>
            <person name="Saji S."/>
            <person name="Sakaguchi M."/>
            <person name="Sakai K."/>
            <person name="Shibata M."/>
            <person name="Shimokawa T."/>
            <person name="Song J."/>
            <person name="Takazaki Y."/>
            <person name="Terasawa K."/>
            <person name="Tsugane M."/>
            <person name="Tsuji K."/>
            <person name="Ueda S."/>
            <person name="Waki K."/>
            <person name="Yamagata H."/>
            <person name="Yamamoto M."/>
            <person name="Yamamoto S."/>
            <person name="Yamane H."/>
            <person name="Yoshiki S."/>
            <person name="Yoshihara R."/>
            <person name="Yukawa K."/>
            <person name="Zhong H."/>
            <person name="Yano M."/>
            <person name="Yuan Q."/>
            <person name="Ouyang S."/>
            <person name="Liu J."/>
            <person name="Jones K.M."/>
            <person name="Gansberger K."/>
            <person name="Moffat K."/>
            <person name="Hill J."/>
            <person name="Bera J."/>
            <person name="Fadrosh D."/>
            <person name="Jin S."/>
            <person name="Johri S."/>
            <person name="Kim M."/>
            <person name="Overton L."/>
            <person name="Reardon M."/>
            <person name="Tsitrin T."/>
            <person name="Vuong H."/>
            <person name="Weaver B."/>
            <person name="Ciecko A."/>
            <person name="Tallon L."/>
            <person name="Jackson J."/>
            <person name="Pai G."/>
            <person name="Aken S.V."/>
            <person name="Utterback T."/>
            <person name="Reidmuller S."/>
            <person name="Feldblyum T."/>
            <person name="Hsiao J."/>
            <person name="Zismann V."/>
            <person name="Iobst S."/>
            <person name="de Vazeille A.R."/>
            <person name="Buell C.R."/>
            <person name="Ying K."/>
            <person name="Li Y."/>
            <person name="Lu T."/>
            <person name="Huang Y."/>
            <person name="Zhao Q."/>
            <person name="Feng Q."/>
            <person name="Zhang L."/>
            <person name="Zhu J."/>
            <person name="Weng Q."/>
            <person name="Mu J."/>
            <person name="Lu Y."/>
            <person name="Fan D."/>
            <person name="Liu Y."/>
            <person name="Guan J."/>
            <person name="Zhang Y."/>
            <person name="Yu S."/>
            <person name="Liu X."/>
            <person name="Zhang Y."/>
            <person name="Hong G."/>
            <person name="Han B."/>
            <person name="Choisne N."/>
            <person name="Demange N."/>
            <person name="Orjeda G."/>
            <person name="Samain S."/>
            <person name="Cattolico L."/>
            <person name="Pelletier E."/>
            <person name="Couloux A."/>
            <person name="Segurens B."/>
            <person name="Wincker P."/>
            <person name="D'Hont A."/>
            <person name="Scarpelli C."/>
            <person name="Weissenbach J."/>
            <person name="Salanoubat M."/>
            <person name="Quetier F."/>
            <person name="Yu Y."/>
            <person name="Kim H.R."/>
            <person name="Rambo T."/>
            <person name="Currie J."/>
            <person name="Collura K."/>
            <person name="Luo M."/>
            <person name="Yang T."/>
            <person name="Ammiraju J.S.S."/>
            <person name="Engler F."/>
            <person name="Soderlund C."/>
            <person name="Wing R.A."/>
            <person name="Palmer L.E."/>
            <person name="de la Bastide M."/>
            <person name="Spiegel L."/>
            <person name="Nascimento L."/>
            <person name="Zutavern T."/>
            <person name="O'Shaughnessy A."/>
            <person name="Dike S."/>
            <person name="Dedhia N."/>
            <person name="Preston R."/>
            <person name="Balija V."/>
            <person name="McCombie W.R."/>
            <person name="Chow T."/>
            <person name="Chen H."/>
            <person name="Chung M."/>
            <person name="Chen C."/>
            <person name="Shaw J."/>
            <person name="Wu H."/>
            <person name="Hsiao K."/>
            <person name="Chao Y."/>
            <person name="Chu M."/>
            <person name="Cheng C."/>
            <person name="Hour A."/>
            <person name="Lee P."/>
            <person name="Lin S."/>
            <person name="Lin Y."/>
            <person name="Liou J."/>
            <person name="Liu S."/>
            <person name="Hsing Y."/>
            <person name="Raghuvanshi S."/>
            <person name="Mohanty A."/>
            <person name="Bharti A.K."/>
            <person name="Gaur A."/>
            <person name="Gupta V."/>
            <person name="Kumar D."/>
            <person name="Ravi V."/>
            <person name="Vij S."/>
            <person name="Kapur A."/>
            <person name="Khurana P."/>
            <person name="Khurana P."/>
            <person name="Khurana J.P."/>
            <person name="Tyagi A.K."/>
            <person name="Gaikwad K."/>
            <person name="Singh A."/>
            <person name="Dalal V."/>
            <person name="Srivastava S."/>
            <person name="Dixit A."/>
            <person name="Pal A.K."/>
            <person name="Ghazi I.A."/>
            <person name="Yadav M."/>
            <person name="Pandit A."/>
            <person name="Bhargava A."/>
            <person name="Sureshbabu K."/>
            <person name="Batra K."/>
            <person name="Sharma T.R."/>
            <person name="Mohapatra T."/>
            <person name="Singh N.K."/>
            <person name="Messing J."/>
            <person name="Nelson A.B."/>
            <person name="Fuks G."/>
            <person name="Kavchok S."/>
            <person name="Keizer G."/>
            <person name="Linton E."/>
            <person name="Llaca V."/>
            <person name="Song R."/>
            <person name="Tanyolac B."/>
            <person name="Young S."/>
            <person name="Ho-Il K."/>
            <person name="Hahn J.H."/>
            <person name="Sangsakoo G."/>
            <person name="Vanavichit A."/>
            <person name="de Mattos Luiz.A.T."/>
            <person name="Zimmer P.D."/>
            <person name="Malone G."/>
            <person name="Dellagostin O."/>
            <person name="de Oliveira A.C."/>
            <person name="Bevan M."/>
            <person name="Bancroft I."/>
            <person name="Minx P."/>
            <person name="Cordum H."/>
            <person name="Wilson R."/>
            <person name="Cheng Z."/>
            <person name="Jin W."/>
            <person name="Jiang J."/>
            <person name="Leong S.A."/>
            <person name="Iwama H."/>
            <person name="Gojobori T."/>
            <person name="Itoh T."/>
            <person name="Niimura Y."/>
            <person name="Fujii Y."/>
            <person name="Habara T."/>
            <person name="Sakai H."/>
            <person name="Sato Y."/>
            <person name="Wilson G."/>
            <person name="Kumar K."/>
            <person name="McCouch S."/>
            <person name="Juretic N."/>
            <person name="Hoen D."/>
            <person name="Wright S."/>
            <person name="Bruskiewich R."/>
            <person name="Bureau T."/>
            <person name="Miyao A."/>
            <person name="Hirochika H."/>
            <person name="Nishikawa T."/>
            <person name="Kadowaki K."/>
            <person name="Sugiura M."/>
            <person name="Burr B."/>
            <person name="Sasaki T."/>
        </authorList>
    </citation>
    <scope>NUCLEOTIDE SEQUENCE [LARGE SCALE GENOMIC DNA]</scope>
    <source>
        <strain evidence="3">cv. Nipponbare</strain>
    </source>
</reference>
<dbReference type="SMR" id="A0A0P0X027"/>
<evidence type="ECO:0000256" key="1">
    <source>
        <dbReference type="SAM" id="MobiDB-lite"/>
    </source>
</evidence>
<evidence type="ECO:0000313" key="2">
    <source>
        <dbReference type="EMBL" id="BAS99159.1"/>
    </source>
</evidence>
<dbReference type="EMBL" id="AP014962">
    <property type="protein sequence ID" value="BAS99159.1"/>
    <property type="molecule type" value="Genomic_DNA"/>
</dbReference>
<dbReference type="Proteomes" id="UP000059680">
    <property type="component" value="Chromosome 6"/>
</dbReference>
<proteinExistence type="predicted"/>
<evidence type="ECO:0000313" key="3">
    <source>
        <dbReference type="Proteomes" id="UP000059680"/>
    </source>
</evidence>
<gene>
    <name evidence="2" type="ordered locus">Os06g0682000</name>
    <name evidence="2" type="ORF">OSNPB_060682000</name>
</gene>
<sequence length="104" mass="11144">MSTAGLSTSSMSSSRTNTAWSSTDGEPPAAAAPQWSWFLVPETAASSARLVVGHPRVLRAALHRLVLRERLHVLAVQRRLHLRSGDAACRRGRPPTPPPAEPGC</sequence>
<feature type="region of interest" description="Disordered" evidence="1">
    <location>
        <begin position="1"/>
        <end position="31"/>
    </location>
</feature>
<name>A0A0P0X027_ORYSJ</name>
<feature type="compositionally biased region" description="Low complexity" evidence="1">
    <location>
        <begin position="1"/>
        <end position="23"/>
    </location>
</feature>